<dbReference type="SUPFAM" id="SSF52096">
    <property type="entry name" value="ClpP/crotonase"/>
    <property type="match status" value="1"/>
</dbReference>
<dbReference type="Pfam" id="PF00725">
    <property type="entry name" value="3HCDH"/>
    <property type="match status" value="1"/>
</dbReference>
<evidence type="ECO:0000256" key="7">
    <source>
        <dbReference type="ARBA" id="ARBA00023098"/>
    </source>
</evidence>
<organism evidence="13 14">
    <name type="scientific">Extensimonas vulgaris</name>
    <dbReference type="NCBI Taxonomy" id="1031594"/>
    <lineage>
        <taxon>Bacteria</taxon>
        <taxon>Pseudomonadati</taxon>
        <taxon>Pseudomonadota</taxon>
        <taxon>Betaproteobacteria</taxon>
        <taxon>Burkholderiales</taxon>
        <taxon>Comamonadaceae</taxon>
        <taxon>Extensimonas</taxon>
    </lineage>
</organism>
<dbReference type="InterPro" id="IPR050136">
    <property type="entry name" value="FA_oxidation_alpha_subunit"/>
</dbReference>
<feature type="domain" description="3-hydroxyacyl-CoA dehydrogenase C-terminal" evidence="11">
    <location>
        <begin position="495"/>
        <end position="592"/>
    </location>
</feature>
<protein>
    <submittedName>
        <fullName evidence="13">Short chain enoyl-CoA hydratase /3-hydroxyacyl-CoA dehydrogenase</fullName>
    </submittedName>
</protein>
<evidence type="ECO:0000256" key="6">
    <source>
        <dbReference type="ARBA" id="ARBA00023027"/>
    </source>
</evidence>
<keyword evidence="7" id="KW-0443">Lipid metabolism</keyword>
<dbReference type="GO" id="GO:0070403">
    <property type="term" value="F:NAD+ binding"/>
    <property type="evidence" value="ECO:0007669"/>
    <property type="project" value="InterPro"/>
</dbReference>
<evidence type="ECO:0000313" key="14">
    <source>
        <dbReference type="Proteomes" id="UP000252174"/>
    </source>
</evidence>
<evidence type="ECO:0000256" key="3">
    <source>
        <dbReference type="ARBA" id="ARBA00022832"/>
    </source>
</evidence>
<gene>
    <name evidence="13" type="ORF">DFR45_10448</name>
</gene>
<keyword evidence="14" id="KW-1185">Reference proteome</keyword>
<dbReference type="Gene3D" id="1.10.1040.50">
    <property type="match status" value="1"/>
</dbReference>
<dbReference type="SUPFAM" id="SSF51735">
    <property type="entry name" value="NAD(P)-binding Rossmann-fold domains"/>
    <property type="match status" value="1"/>
</dbReference>
<dbReference type="PANTHER" id="PTHR43612:SF3">
    <property type="entry name" value="TRIFUNCTIONAL ENZYME SUBUNIT ALPHA, MITOCHONDRIAL"/>
    <property type="match status" value="1"/>
</dbReference>
<comment type="catalytic activity">
    <reaction evidence="10">
        <text>a (3S)-3-hydroxyacyl-CoA + NAD(+) = a 3-oxoacyl-CoA + NADH + H(+)</text>
        <dbReference type="Rhea" id="RHEA:22432"/>
        <dbReference type="ChEBI" id="CHEBI:15378"/>
        <dbReference type="ChEBI" id="CHEBI:57318"/>
        <dbReference type="ChEBI" id="CHEBI:57540"/>
        <dbReference type="ChEBI" id="CHEBI:57945"/>
        <dbReference type="ChEBI" id="CHEBI:90726"/>
        <dbReference type="EC" id="1.1.1.35"/>
    </reaction>
</comment>
<dbReference type="GO" id="GO:0006635">
    <property type="term" value="P:fatty acid beta-oxidation"/>
    <property type="evidence" value="ECO:0007669"/>
    <property type="project" value="UniProtKB-UniPathway"/>
</dbReference>
<evidence type="ECO:0000256" key="2">
    <source>
        <dbReference type="ARBA" id="ARBA00007005"/>
    </source>
</evidence>
<accession>A0A369AMY1</accession>
<dbReference type="AlphaFoldDB" id="A0A369AMY1"/>
<comment type="similarity">
    <text evidence="2">In the central section; belongs to the 3-hydroxyacyl-CoA dehydrogenase family.</text>
</comment>
<dbReference type="OrthoDB" id="5287258at2"/>
<dbReference type="GO" id="GO:0016509">
    <property type="term" value="F:long-chain (3S)-3-hydroxyacyl-CoA dehydrogenase (NAD+) activity"/>
    <property type="evidence" value="ECO:0007669"/>
    <property type="project" value="TreeGrafter"/>
</dbReference>
<comment type="caution">
    <text evidence="13">The sequence shown here is derived from an EMBL/GenBank/DDBJ whole genome shotgun (WGS) entry which is preliminary data.</text>
</comment>
<dbReference type="InterPro" id="IPR008927">
    <property type="entry name" value="6-PGluconate_DH-like_C_sf"/>
</dbReference>
<evidence type="ECO:0000259" key="12">
    <source>
        <dbReference type="Pfam" id="PF02737"/>
    </source>
</evidence>
<dbReference type="CDD" id="cd06558">
    <property type="entry name" value="crotonase-like"/>
    <property type="match status" value="1"/>
</dbReference>
<dbReference type="SUPFAM" id="SSF48179">
    <property type="entry name" value="6-phosphogluconate dehydrogenase C-terminal domain-like"/>
    <property type="match status" value="2"/>
</dbReference>
<dbReference type="Proteomes" id="UP000252174">
    <property type="component" value="Unassembled WGS sequence"/>
</dbReference>
<dbReference type="GO" id="GO:0004300">
    <property type="term" value="F:enoyl-CoA hydratase activity"/>
    <property type="evidence" value="ECO:0007669"/>
    <property type="project" value="TreeGrafter"/>
</dbReference>
<dbReference type="InterPro" id="IPR006108">
    <property type="entry name" value="3HC_DH_C"/>
</dbReference>
<evidence type="ECO:0000256" key="1">
    <source>
        <dbReference type="ARBA" id="ARBA00005005"/>
    </source>
</evidence>
<dbReference type="EMBL" id="QPJU01000004">
    <property type="protein sequence ID" value="RCX09688.1"/>
    <property type="molecule type" value="Genomic_DNA"/>
</dbReference>
<dbReference type="PANTHER" id="PTHR43612">
    <property type="entry name" value="TRIFUNCTIONAL ENZYME SUBUNIT ALPHA"/>
    <property type="match status" value="1"/>
</dbReference>
<evidence type="ECO:0000259" key="11">
    <source>
        <dbReference type="Pfam" id="PF00725"/>
    </source>
</evidence>
<keyword evidence="9" id="KW-0511">Multifunctional enzyme</keyword>
<keyword evidence="5" id="KW-0560">Oxidoreductase</keyword>
<sequence length="710" mass="75673">MTIDYKVDADGIATITWAMQDVPMNVLNEQSIPAFSEAVRKAVADAAVKGVIIASAKPDFIAGADLNMMLAITDVQGLMDFVARLHTLLRGIEKSGKPFVAALNGTTLGGGYEVALACHRRIAADNPKAQIGLPEVSIGLLPGGGGTQRLPRLIGLRSALPLLLEGKKLAPQKALEAGLVDEVVPAEQLLARAKEWLLTEGPKNAVQPWDRKGFKLPGGAVQSPVGYEIFTVGNAMLHAKTFGNYPAPEAILSSVYNGCQVDIDTGCKVEGREFVKLATGKVSKNMIRSLFFGIGDANKLASRPKGVPKASYRKVGVLGAGMMGAGIAYVCAEAGMQVVLLDTSLDAANKGKGYSEELWNKRVAAKRMGEAERDAKLALIQPTTDFAALAGCDIVIEAVFEDRAIKAEVTRKAEAQLAPTAIFASNTSTLPITGLAEASARPANFIGLHFFSPVDKMPLVEIIRGKATSDECLARAMDFVKAIRKTPIVVNDSRGFYTSRVFSTYVGEGLALLAEGVAPALIENAGRMCGMPVGPLALADEVSLELMARIRKQTAADLGPAYQRSAIDEVCERMVDKLGRLGKKTGQGFYDYPQGAPKHLWTGLAQEFPQAATQPSVADVKQRLMFIQSVETARCLEEKVLLAPIDADVGAILGWGFPPYLGGPIGQIHTVGVAEFVQTCDALAQRVGPRFAPPQLLRDMAQRGAAFYTR</sequence>
<evidence type="ECO:0000313" key="13">
    <source>
        <dbReference type="EMBL" id="RCX09688.1"/>
    </source>
</evidence>
<evidence type="ECO:0000256" key="10">
    <source>
        <dbReference type="ARBA" id="ARBA00049556"/>
    </source>
</evidence>
<dbReference type="InterPro" id="IPR001753">
    <property type="entry name" value="Enoyl-CoA_hydra/iso"/>
</dbReference>
<dbReference type="Pfam" id="PF02737">
    <property type="entry name" value="3HCDH_N"/>
    <property type="match status" value="1"/>
</dbReference>
<evidence type="ECO:0000256" key="9">
    <source>
        <dbReference type="ARBA" id="ARBA00023268"/>
    </source>
</evidence>
<keyword evidence="8" id="KW-0456">Lyase</keyword>
<proteinExistence type="inferred from homology"/>
<dbReference type="Gene3D" id="3.90.226.10">
    <property type="entry name" value="2-enoyl-CoA Hydratase, Chain A, domain 1"/>
    <property type="match status" value="1"/>
</dbReference>
<dbReference type="RefSeq" id="WP_114483075.1">
    <property type="nucleotide sequence ID" value="NZ_QPJU01000004.1"/>
</dbReference>
<comment type="pathway">
    <text evidence="1">Lipid metabolism; fatty acid beta-oxidation.</text>
</comment>
<keyword evidence="6" id="KW-0520">NAD</keyword>
<dbReference type="UniPathway" id="UPA00659"/>
<evidence type="ECO:0000256" key="5">
    <source>
        <dbReference type="ARBA" id="ARBA00023002"/>
    </source>
</evidence>
<feature type="domain" description="3-hydroxyacyl-CoA dehydrogenase NAD binding" evidence="12">
    <location>
        <begin position="314"/>
        <end position="492"/>
    </location>
</feature>
<keyword evidence="4" id="KW-0442">Lipid degradation</keyword>
<reference evidence="13 14" key="1">
    <citation type="submission" date="2018-07" db="EMBL/GenBank/DDBJ databases">
        <title>Genomic Encyclopedia of Type Strains, Phase IV (KMG-IV): sequencing the most valuable type-strain genomes for metagenomic binning, comparative biology and taxonomic classification.</title>
        <authorList>
            <person name="Goeker M."/>
        </authorList>
    </citation>
    <scope>NUCLEOTIDE SEQUENCE [LARGE SCALE GENOMIC DNA]</scope>
    <source>
        <strain evidence="13 14">DSM 100911</strain>
    </source>
</reference>
<dbReference type="InterPro" id="IPR036291">
    <property type="entry name" value="NAD(P)-bd_dom_sf"/>
</dbReference>
<dbReference type="FunFam" id="3.40.50.720:FF:000009">
    <property type="entry name" value="Fatty oxidation complex, alpha subunit"/>
    <property type="match status" value="1"/>
</dbReference>
<dbReference type="InterPro" id="IPR029045">
    <property type="entry name" value="ClpP/crotonase-like_dom_sf"/>
</dbReference>
<keyword evidence="3" id="KW-0276">Fatty acid metabolism</keyword>
<evidence type="ECO:0000256" key="8">
    <source>
        <dbReference type="ARBA" id="ARBA00023239"/>
    </source>
</evidence>
<dbReference type="Pfam" id="PF00378">
    <property type="entry name" value="ECH_1"/>
    <property type="match status" value="1"/>
</dbReference>
<dbReference type="InterPro" id="IPR006176">
    <property type="entry name" value="3-OHacyl-CoA_DH_NAD-bd"/>
</dbReference>
<evidence type="ECO:0000256" key="4">
    <source>
        <dbReference type="ARBA" id="ARBA00022963"/>
    </source>
</evidence>
<dbReference type="Gene3D" id="3.40.50.720">
    <property type="entry name" value="NAD(P)-binding Rossmann-like Domain"/>
    <property type="match status" value="1"/>
</dbReference>
<name>A0A369AMY1_9BURK</name>